<dbReference type="InterPro" id="IPR044730">
    <property type="entry name" value="RNase_H-like_dom_plant"/>
</dbReference>
<dbReference type="SUPFAM" id="SSF53098">
    <property type="entry name" value="Ribonuclease H-like"/>
    <property type="match status" value="1"/>
</dbReference>
<dbReference type="InterPro" id="IPR012337">
    <property type="entry name" value="RNaseH-like_sf"/>
</dbReference>
<evidence type="ECO:0000313" key="2">
    <source>
        <dbReference type="EMBL" id="KAF4393964.1"/>
    </source>
</evidence>
<dbReference type="PANTHER" id="PTHR47074">
    <property type="entry name" value="BNAC02G40300D PROTEIN"/>
    <property type="match status" value="1"/>
</dbReference>
<keyword evidence="3" id="KW-1185">Reference proteome</keyword>
<proteinExistence type="predicted"/>
<reference evidence="2 3" key="1">
    <citation type="journal article" date="2020" name="bioRxiv">
        <title>Sequence and annotation of 42 cannabis genomes reveals extensive copy number variation in cannabinoid synthesis and pathogen resistance genes.</title>
        <authorList>
            <person name="Mckernan K.J."/>
            <person name="Helbert Y."/>
            <person name="Kane L.T."/>
            <person name="Ebling H."/>
            <person name="Zhang L."/>
            <person name="Liu B."/>
            <person name="Eaton Z."/>
            <person name="Mclaughlin S."/>
            <person name="Kingan S."/>
            <person name="Baybayan P."/>
            <person name="Concepcion G."/>
            <person name="Jordan M."/>
            <person name="Riva A."/>
            <person name="Barbazuk W."/>
            <person name="Harkins T."/>
        </authorList>
    </citation>
    <scope>NUCLEOTIDE SEQUENCE [LARGE SCALE GENOMIC DNA]</scope>
    <source>
        <strain evidence="3">cv. Jamaican Lion 4</strain>
        <tissue evidence="2">Leaf</tissue>
    </source>
</reference>
<dbReference type="CDD" id="cd06222">
    <property type="entry name" value="RNase_H_like"/>
    <property type="match status" value="1"/>
</dbReference>
<comment type="caution">
    <text evidence="2">The sequence shown here is derived from an EMBL/GenBank/DDBJ whole genome shotgun (WGS) entry which is preliminary data.</text>
</comment>
<evidence type="ECO:0000313" key="3">
    <source>
        <dbReference type="Proteomes" id="UP000583929"/>
    </source>
</evidence>
<dbReference type="PANTHER" id="PTHR47074:SF11">
    <property type="entry name" value="REVERSE TRANSCRIPTASE-LIKE PROTEIN"/>
    <property type="match status" value="1"/>
</dbReference>
<dbReference type="Gene3D" id="3.30.420.10">
    <property type="entry name" value="Ribonuclease H-like superfamily/Ribonuclease H"/>
    <property type="match status" value="1"/>
</dbReference>
<organism evidence="2 3">
    <name type="scientific">Cannabis sativa</name>
    <name type="common">Hemp</name>
    <name type="synonym">Marijuana</name>
    <dbReference type="NCBI Taxonomy" id="3483"/>
    <lineage>
        <taxon>Eukaryota</taxon>
        <taxon>Viridiplantae</taxon>
        <taxon>Streptophyta</taxon>
        <taxon>Embryophyta</taxon>
        <taxon>Tracheophyta</taxon>
        <taxon>Spermatophyta</taxon>
        <taxon>Magnoliopsida</taxon>
        <taxon>eudicotyledons</taxon>
        <taxon>Gunneridae</taxon>
        <taxon>Pentapetalae</taxon>
        <taxon>rosids</taxon>
        <taxon>fabids</taxon>
        <taxon>Rosales</taxon>
        <taxon>Cannabaceae</taxon>
        <taxon>Cannabis</taxon>
    </lineage>
</organism>
<dbReference type="AlphaFoldDB" id="A0A7J6HFC9"/>
<dbReference type="Pfam" id="PF13456">
    <property type="entry name" value="RVT_3"/>
    <property type="match status" value="1"/>
</dbReference>
<feature type="domain" description="RNase H type-1" evidence="1">
    <location>
        <begin position="87"/>
        <end position="144"/>
    </location>
</feature>
<dbReference type="Proteomes" id="UP000583929">
    <property type="component" value="Unassembled WGS sequence"/>
</dbReference>
<dbReference type="GO" id="GO:0003676">
    <property type="term" value="F:nucleic acid binding"/>
    <property type="evidence" value="ECO:0007669"/>
    <property type="project" value="InterPro"/>
</dbReference>
<dbReference type="InterPro" id="IPR052929">
    <property type="entry name" value="RNase_H-like_EbsB-rel"/>
</dbReference>
<gene>
    <name evidence="2" type="ORF">G4B88_025933</name>
</gene>
<evidence type="ECO:0000259" key="1">
    <source>
        <dbReference type="Pfam" id="PF13456"/>
    </source>
</evidence>
<dbReference type="InterPro" id="IPR002156">
    <property type="entry name" value="RNaseH_domain"/>
</dbReference>
<name>A0A7J6HFC9_CANSA</name>
<accession>A0A7J6HFC9</accession>
<protein>
    <recommendedName>
        <fullName evidence="1">RNase H type-1 domain-containing protein</fullName>
    </recommendedName>
</protein>
<dbReference type="InterPro" id="IPR036397">
    <property type="entry name" value="RNaseH_sf"/>
</dbReference>
<dbReference type="GO" id="GO:0004523">
    <property type="term" value="F:RNA-DNA hybrid ribonuclease activity"/>
    <property type="evidence" value="ECO:0007669"/>
    <property type="project" value="InterPro"/>
</dbReference>
<sequence>MGCTFSAIWDCRNKLVCKGERIDLGRVLTKISSTVQDMLHHMVSSRSNTRVGDASQVQVHLQTHVVLFVDAFWGEGVMGAAMIKVENAREDWYLNSCQCSAGSALEAELKAIRFALEWALQNNWTEISILYDSQVVVNALQKRNCIPSWPLTSLSLSFEES</sequence>
<dbReference type="EMBL" id="JAATIQ010000047">
    <property type="protein sequence ID" value="KAF4393964.1"/>
    <property type="molecule type" value="Genomic_DNA"/>
</dbReference>